<reference evidence="1 2" key="1">
    <citation type="submission" date="2021-03" db="EMBL/GenBank/DDBJ databases">
        <title>Sequencing the genomes of 1000 actinobacteria strains.</title>
        <authorList>
            <person name="Klenk H.-P."/>
        </authorList>
    </citation>
    <scope>NUCLEOTIDE SEQUENCE [LARGE SCALE GENOMIC DNA]</scope>
    <source>
        <strain evidence="1 2">DSM 45256</strain>
    </source>
</reference>
<dbReference type="EMBL" id="JAGINU010000001">
    <property type="protein sequence ID" value="MBP2364820.1"/>
    <property type="molecule type" value="Genomic_DNA"/>
</dbReference>
<comment type="caution">
    <text evidence="1">The sequence shown here is derived from an EMBL/GenBank/DDBJ whole genome shotgun (WGS) entry which is preliminary data.</text>
</comment>
<name>A0ABS4VLM2_9PSEU</name>
<evidence type="ECO:0000313" key="2">
    <source>
        <dbReference type="Proteomes" id="UP001519295"/>
    </source>
</evidence>
<evidence type="ECO:0000313" key="1">
    <source>
        <dbReference type="EMBL" id="MBP2364820.1"/>
    </source>
</evidence>
<gene>
    <name evidence="1" type="ORF">JOF36_000516</name>
</gene>
<dbReference type="RefSeq" id="WP_210024833.1">
    <property type="nucleotide sequence ID" value="NZ_JAGINU010000001.1"/>
</dbReference>
<organism evidence="1 2">
    <name type="scientific">Pseudonocardia parietis</name>
    <dbReference type="NCBI Taxonomy" id="570936"/>
    <lineage>
        <taxon>Bacteria</taxon>
        <taxon>Bacillati</taxon>
        <taxon>Actinomycetota</taxon>
        <taxon>Actinomycetes</taxon>
        <taxon>Pseudonocardiales</taxon>
        <taxon>Pseudonocardiaceae</taxon>
        <taxon>Pseudonocardia</taxon>
    </lineage>
</organism>
<keyword evidence="2" id="KW-1185">Reference proteome</keyword>
<dbReference type="Proteomes" id="UP001519295">
    <property type="component" value="Unassembled WGS sequence"/>
</dbReference>
<accession>A0ABS4VLM2</accession>
<sequence>MNSTVRVLISAAVVVLAATGGGTIYASQAESAPVVEQALPAPTTVVVPMLQLPAGASSTAAEVVVAARGAVDDVVAAEAAAAAQPRYTCEPTADARVVDGIIVNKDCPAINAAKERAHEAFAEQTWMDGECIGYGCSPEQDAEINAGEAAAQEEYWARCTNTPSGVDGC</sequence>
<proteinExistence type="predicted"/>
<evidence type="ECO:0008006" key="3">
    <source>
        <dbReference type="Google" id="ProtNLM"/>
    </source>
</evidence>
<protein>
    <recommendedName>
        <fullName evidence="3">Secreted protein</fullName>
    </recommendedName>
</protein>